<feature type="region of interest" description="Disordered" evidence="6">
    <location>
        <begin position="374"/>
        <end position="415"/>
    </location>
</feature>
<dbReference type="FunFam" id="3.30.230.10:FF:000014">
    <property type="entry name" value="DNA mismatch repair protein Mlh1"/>
    <property type="match status" value="1"/>
</dbReference>
<dbReference type="Pfam" id="PF16413">
    <property type="entry name" value="Mlh1_C"/>
    <property type="match status" value="1"/>
</dbReference>
<evidence type="ECO:0000313" key="9">
    <source>
        <dbReference type="Proteomes" id="UP000054988"/>
    </source>
</evidence>
<feature type="compositionally biased region" description="Basic and acidic residues" evidence="6">
    <location>
        <begin position="397"/>
        <end position="407"/>
    </location>
</feature>
<dbReference type="Gene3D" id="3.30.230.10">
    <property type="match status" value="1"/>
</dbReference>
<dbReference type="eggNOG" id="KOG1979">
    <property type="taxonomic scope" value="Eukaryota"/>
</dbReference>
<evidence type="ECO:0000256" key="4">
    <source>
        <dbReference type="ARBA" id="ARBA00023204"/>
    </source>
</evidence>
<dbReference type="Gene3D" id="3.30.565.10">
    <property type="entry name" value="Histidine kinase-like ATPase, C-terminal domain"/>
    <property type="match status" value="1"/>
</dbReference>
<dbReference type="InterPro" id="IPR002099">
    <property type="entry name" value="MutL/Mlh/PMS"/>
</dbReference>
<dbReference type="SUPFAM" id="SSF54211">
    <property type="entry name" value="Ribosomal protein S5 domain 2-like"/>
    <property type="match status" value="1"/>
</dbReference>
<reference evidence="8 9" key="1">
    <citation type="submission" date="2015-12" db="EMBL/GenBank/DDBJ databases">
        <title>Draft genome sequence of Moniliophthora roreri, the causal agent of frosty pod rot of cacao.</title>
        <authorList>
            <person name="Aime M.C."/>
            <person name="Diaz-Valderrama J.R."/>
            <person name="Kijpornyongpan T."/>
            <person name="Phillips-Mora W."/>
        </authorList>
    </citation>
    <scope>NUCLEOTIDE SEQUENCE [LARGE SCALE GENOMIC DNA]</scope>
    <source>
        <strain evidence="8 9">MCA 2952</strain>
    </source>
</reference>
<evidence type="ECO:0000259" key="7">
    <source>
        <dbReference type="SMART" id="SM01340"/>
    </source>
</evidence>
<sequence>MTTNDESTFEPPQPLPIRRLQESLINRIAAGEIIHRPASALKELLENSLDAGATSIRLTVKEGGLKLLQIQDNGCGIRKSDLPILAERFTTSKLSSFSDLSRLTTYGFRGEALASISHVAHLSVITKTRSETCAYKAQYSDGKLVPAQVGHTAEPKPCAGNDGTTIVIEDLFFNTPTRLSALRNTSEEYSRILDVMTKYAIHNSKISFMCKKAGSGTPDLSTVSNSQTSQAIRMLYGHAIEKELLHTTVSSLDGTKKDESWTAEVFFTNANYQGKKTVFLLFINHRLVESTRIKRALEAVYNGILPKGAFPFLYLSLNIDPRAVDVNVHPTKKEVHFLNEDHITEQICDNIQEKLAEKSHSRAFEYQTLLTGGRAEDAKTDKKRKIQRDEDEDAGDEEKATRSEPRKVYSHHKVRTSLQDRTLDSMFPVASPSQIQSSSDNTSGKKGKSGGDTPAILQSRYRDVQESDCSLTSVYNLRKAVLKQKHKGLSEILEKHTFVGIADLDLCLSLIQHSTKLYLVNHGALAEELFYQLGLRQFGNMSRMKLDPPPSMRKLIEIAVEAEDLEGHTRLSKVQVVDRIYKLLFDRKEMLVEYFSLDISSDGLLTSLPLLLRDYTPNLDKLPEFLMRLGPQVNWTSETECFESFLRELAYFYVPGLLAEEQPAEVNDESASEKAERWQIQHVLFPAMRRYLAAPKSLLDEDVVQVADLPDLYKVFERC</sequence>
<dbReference type="Proteomes" id="UP000054988">
    <property type="component" value="Unassembled WGS sequence"/>
</dbReference>
<evidence type="ECO:0000313" key="8">
    <source>
        <dbReference type="EMBL" id="KTB44088.1"/>
    </source>
</evidence>
<evidence type="ECO:0000256" key="5">
    <source>
        <dbReference type="ARBA" id="ARBA00023242"/>
    </source>
</evidence>
<dbReference type="GO" id="GO:0061982">
    <property type="term" value="P:meiosis I cell cycle process"/>
    <property type="evidence" value="ECO:0007669"/>
    <property type="project" value="UniProtKB-ARBA"/>
</dbReference>
<dbReference type="InterPro" id="IPR038973">
    <property type="entry name" value="MutL/Mlh/Pms-like"/>
</dbReference>
<dbReference type="GO" id="GO:0140664">
    <property type="term" value="F:ATP-dependent DNA damage sensor activity"/>
    <property type="evidence" value="ECO:0007669"/>
    <property type="project" value="InterPro"/>
</dbReference>
<dbReference type="AlphaFoldDB" id="A0A0W0G688"/>
<dbReference type="GO" id="GO:0030983">
    <property type="term" value="F:mismatched DNA binding"/>
    <property type="evidence" value="ECO:0007669"/>
    <property type="project" value="InterPro"/>
</dbReference>
<comment type="caution">
    <text evidence="8">The sequence shown here is derived from an EMBL/GenBank/DDBJ whole genome shotgun (WGS) entry which is preliminary data.</text>
</comment>
<keyword evidence="4" id="KW-0234">DNA repair</keyword>
<dbReference type="InterPro" id="IPR014721">
    <property type="entry name" value="Ribsml_uS5_D2-typ_fold_subgr"/>
</dbReference>
<dbReference type="GO" id="GO:0016887">
    <property type="term" value="F:ATP hydrolysis activity"/>
    <property type="evidence" value="ECO:0007669"/>
    <property type="project" value="InterPro"/>
</dbReference>
<keyword evidence="5" id="KW-0539">Nucleus</keyword>
<dbReference type="GO" id="GO:0006298">
    <property type="term" value="P:mismatch repair"/>
    <property type="evidence" value="ECO:0007669"/>
    <property type="project" value="InterPro"/>
</dbReference>
<dbReference type="InterPro" id="IPR036890">
    <property type="entry name" value="HATPase_C_sf"/>
</dbReference>
<dbReference type="Pfam" id="PF13589">
    <property type="entry name" value="HATPase_c_3"/>
    <property type="match status" value="1"/>
</dbReference>
<accession>A0A0W0G688</accession>
<dbReference type="SUPFAM" id="SSF55874">
    <property type="entry name" value="ATPase domain of HSP90 chaperone/DNA topoisomerase II/histidine kinase"/>
    <property type="match status" value="1"/>
</dbReference>
<evidence type="ECO:0000256" key="6">
    <source>
        <dbReference type="SAM" id="MobiDB-lite"/>
    </source>
</evidence>
<dbReference type="InterPro" id="IPR020568">
    <property type="entry name" value="Ribosomal_Su5_D2-typ_SF"/>
</dbReference>
<proteinExistence type="inferred from homology"/>
<name>A0A0W0G688_MONRR</name>
<dbReference type="PANTHER" id="PTHR10073">
    <property type="entry name" value="DNA MISMATCH REPAIR PROTEIN MLH, PMS, MUTL"/>
    <property type="match status" value="1"/>
</dbReference>
<evidence type="ECO:0000256" key="2">
    <source>
        <dbReference type="ARBA" id="ARBA00006082"/>
    </source>
</evidence>
<keyword evidence="3" id="KW-0227">DNA damage</keyword>
<evidence type="ECO:0000256" key="3">
    <source>
        <dbReference type="ARBA" id="ARBA00022763"/>
    </source>
</evidence>
<dbReference type="InterPro" id="IPR013507">
    <property type="entry name" value="DNA_mismatch_S5_2-like"/>
</dbReference>
<dbReference type="FunFam" id="3.30.565.10:FF:000109">
    <property type="entry name" value="Related to MLH1-DNA mismatch repair protein"/>
    <property type="match status" value="1"/>
</dbReference>
<dbReference type="PANTHER" id="PTHR10073:SF12">
    <property type="entry name" value="DNA MISMATCH REPAIR PROTEIN MLH1"/>
    <property type="match status" value="1"/>
</dbReference>
<dbReference type="CDD" id="cd16926">
    <property type="entry name" value="HATPase_MutL-MLH-PMS-like"/>
    <property type="match status" value="1"/>
</dbReference>
<gene>
    <name evidence="8" type="ORF">WG66_3344</name>
</gene>
<dbReference type="GO" id="GO:0005524">
    <property type="term" value="F:ATP binding"/>
    <property type="evidence" value="ECO:0007669"/>
    <property type="project" value="InterPro"/>
</dbReference>
<dbReference type="NCBIfam" id="TIGR00585">
    <property type="entry name" value="mutl"/>
    <property type="match status" value="1"/>
</dbReference>
<dbReference type="SMART" id="SM01340">
    <property type="entry name" value="DNA_mis_repair"/>
    <property type="match status" value="1"/>
</dbReference>
<evidence type="ECO:0000256" key="1">
    <source>
        <dbReference type="ARBA" id="ARBA00004123"/>
    </source>
</evidence>
<feature type="domain" description="DNA mismatch repair protein S5" evidence="7">
    <location>
        <begin position="232"/>
        <end position="356"/>
    </location>
</feature>
<dbReference type="Pfam" id="PF01119">
    <property type="entry name" value="DNA_mis_repair"/>
    <property type="match status" value="1"/>
</dbReference>
<dbReference type="PROSITE" id="PS00058">
    <property type="entry name" value="DNA_MISMATCH_REPAIR_1"/>
    <property type="match status" value="1"/>
</dbReference>
<dbReference type="InterPro" id="IPR014762">
    <property type="entry name" value="DNA_mismatch_repair_CS"/>
</dbReference>
<protein>
    <recommendedName>
        <fullName evidence="7">DNA mismatch repair protein S5 domain-containing protein</fullName>
    </recommendedName>
</protein>
<dbReference type="GO" id="GO:0032389">
    <property type="term" value="C:MutLalpha complex"/>
    <property type="evidence" value="ECO:0007669"/>
    <property type="project" value="TreeGrafter"/>
</dbReference>
<comment type="similarity">
    <text evidence="2">Belongs to the DNA mismatch repair MutL/HexB family.</text>
</comment>
<organism evidence="8 9">
    <name type="scientific">Moniliophthora roreri</name>
    <name type="common">Frosty pod rot fungus</name>
    <name type="synonym">Monilia roreri</name>
    <dbReference type="NCBI Taxonomy" id="221103"/>
    <lineage>
        <taxon>Eukaryota</taxon>
        <taxon>Fungi</taxon>
        <taxon>Dikarya</taxon>
        <taxon>Basidiomycota</taxon>
        <taxon>Agaricomycotina</taxon>
        <taxon>Agaricomycetes</taxon>
        <taxon>Agaricomycetidae</taxon>
        <taxon>Agaricales</taxon>
        <taxon>Marasmiineae</taxon>
        <taxon>Marasmiaceae</taxon>
        <taxon>Moniliophthora</taxon>
    </lineage>
</organism>
<dbReference type="InterPro" id="IPR032189">
    <property type="entry name" value="Mlh1_C"/>
</dbReference>
<comment type="subcellular location">
    <subcellularLocation>
        <location evidence="1">Nucleus</location>
    </subcellularLocation>
</comment>
<feature type="region of interest" description="Disordered" evidence="6">
    <location>
        <begin position="428"/>
        <end position="455"/>
    </location>
</feature>
<dbReference type="EMBL" id="LATX01001003">
    <property type="protein sequence ID" value="KTB44088.1"/>
    <property type="molecule type" value="Genomic_DNA"/>
</dbReference>